<feature type="region of interest" description="Disordered" evidence="1">
    <location>
        <begin position="51"/>
        <end position="124"/>
    </location>
</feature>
<dbReference type="OrthoDB" id="44377at2759"/>
<evidence type="ECO:0000256" key="1">
    <source>
        <dbReference type="SAM" id="MobiDB-lite"/>
    </source>
</evidence>
<organism evidence="2 3">
    <name type="scientific">Pseudo-nitzschia multistriata</name>
    <dbReference type="NCBI Taxonomy" id="183589"/>
    <lineage>
        <taxon>Eukaryota</taxon>
        <taxon>Sar</taxon>
        <taxon>Stramenopiles</taxon>
        <taxon>Ochrophyta</taxon>
        <taxon>Bacillariophyta</taxon>
        <taxon>Bacillariophyceae</taxon>
        <taxon>Bacillariophycidae</taxon>
        <taxon>Bacillariales</taxon>
        <taxon>Bacillariaceae</taxon>
        <taxon>Pseudo-nitzschia</taxon>
    </lineage>
</organism>
<reference evidence="2 3" key="1">
    <citation type="submission" date="2019-01" db="EMBL/GenBank/DDBJ databases">
        <authorList>
            <person name="Ferrante I. M."/>
        </authorList>
    </citation>
    <scope>NUCLEOTIDE SEQUENCE [LARGE SCALE GENOMIC DNA]</scope>
    <source>
        <strain evidence="2 3">B856</strain>
    </source>
</reference>
<dbReference type="Proteomes" id="UP000291116">
    <property type="component" value="Unassembled WGS sequence"/>
</dbReference>
<name>A0A448ZH71_9STRA</name>
<feature type="compositionally biased region" description="Acidic residues" evidence="1">
    <location>
        <begin position="105"/>
        <end position="124"/>
    </location>
</feature>
<proteinExistence type="predicted"/>
<feature type="region of interest" description="Disordered" evidence="1">
    <location>
        <begin position="154"/>
        <end position="208"/>
    </location>
</feature>
<keyword evidence="3" id="KW-1185">Reference proteome</keyword>
<protein>
    <submittedName>
        <fullName evidence="2">Uncharacterized protein</fullName>
    </submittedName>
</protein>
<gene>
    <name evidence="2" type="ORF">PSNMU_V1.4_AUG-EV-PASAV3_0083230</name>
</gene>
<dbReference type="AlphaFoldDB" id="A0A448ZH71"/>
<evidence type="ECO:0000313" key="2">
    <source>
        <dbReference type="EMBL" id="VEU41400.1"/>
    </source>
</evidence>
<evidence type="ECO:0000313" key="3">
    <source>
        <dbReference type="Proteomes" id="UP000291116"/>
    </source>
</evidence>
<feature type="compositionally biased region" description="Basic and acidic residues" evidence="1">
    <location>
        <begin position="189"/>
        <end position="201"/>
    </location>
</feature>
<sequence>MPTNGPAFSMQMLPLARVCALAATASTLLLLLAEPVVEAWTSTQLLLPPQEICGPSLPSPSPSASHSPTVQRPEGPAFQRRRDRCRGSFSALHLSSSPGNGRNDDDYEDDYEDDYDENKEEEDAWYENLDVLLEGENNDMYGDDTADDWIPDAEKARGRRPRGSRELIPANEVLGDSYHQKPASGGADGSKDGTFQRKDRPSPYTEEEEDLIAAMGGKEKKEDAPAPREIGFLGDSTLREISRDYSVPICYLADVLAMWGVPVPINVNDRLGDLVTGEQAFALVEAVNTLDVGYLNDRYSNQNILQLCDGWEIDIKDAFEFAMKEGWSLPFGVRTNLRVEQEDELLRVFSTLYRDVDDD</sequence>
<accession>A0A448ZH71</accession>
<dbReference type="EMBL" id="CAACVS010000346">
    <property type="protein sequence ID" value="VEU41400.1"/>
    <property type="molecule type" value="Genomic_DNA"/>
</dbReference>